<keyword evidence="11" id="KW-0862">Zinc</keyword>
<dbReference type="InterPro" id="IPR013083">
    <property type="entry name" value="Znf_RING/FYVE/PHD"/>
</dbReference>
<accession>A0A023AYA0</accession>
<evidence type="ECO:0000256" key="11">
    <source>
        <dbReference type="ARBA" id="ARBA00022833"/>
    </source>
</evidence>
<evidence type="ECO:0000256" key="13">
    <source>
        <dbReference type="ARBA" id="ARBA00023136"/>
    </source>
</evidence>
<evidence type="ECO:0000256" key="8">
    <source>
        <dbReference type="ARBA" id="ARBA00022729"/>
    </source>
</evidence>
<dbReference type="eggNOG" id="KOG0828">
    <property type="taxonomic scope" value="Eukaryota"/>
</dbReference>
<dbReference type="InterPro" id="IPR050731">
    <property type="entry name" value="HRD1_E3_ubiq-ligases"/>
</dbReference>
<dbReference type="GO" id="GO:0043161">
    <property type="term" value="P:proteasome-mediated ubiquitin-dependent protein catabolic process"/>
    <property type="evidence" value="ECO:0007669"/>
    <property type="project" value="TreeGrafter"/>
</dbReference>
<evidence type="ECO:0000256" key="10">
    <source>
        <dbReference type="ARBA" id="ARBA00022786"/>
    </source>
</evidence>
<evidence type="ECO:0000256" key="15">
    <source>
        <dbReference type="SAM" id="Phobius"/>
    </source>
</evidence>
<evidence type="ECO:0000256" key="14">
    <source>
        <dbReference type="PROSITE-ProRule" id="PRU00175"/>
    </source>
</evidence>
<keyword evidence="9 14" id="KW-0863">Zinc-finger</keyword>
<dbReference type="GO" id="GO:0012505">
    <property type="term" value="C:endomembrane system"/>
    <property type="evidence" value="ECO:0007669"/>
    <property type="project" value="UniProtKB-SubCell"/>
</dbReference>
<dbReference type="InterPro" id="IPR021319">
    <property type="entry name" value="DUF2921"/>
</dbReference>
<dbReference type="OrthoDB" id="9984778at2759"/>
<gene>
    <name evidence="17" type="ORF">GNI_163570</name>
</gene>
<dbReference type="InterPro" id="IPR011016">
    <property type="entry name" value="Znf_RING-CH"/>
</dbReference>
<evidence type="ECO:0000256" key="6">
    <source>
        <dbReference type="ARBA" id="ARBA00022692"/>
    </source>
</evidence>
<proteinExistence type="predicted"/>
<keyword evidence="6 15" id="KW-0812">Transmembrane</keyword>
<evidence type="ECO:0000256" key="5">
    <source>
        <dbReference type="ARBA" id="ARBA00022679"/>
    </source>
</evidence>
<keyword evidence="8" id="KW-0732">Signal</keyword>
<dbReference type="Pfam" id="PF11145">
    <property type="entry name" value="DUF2921"/>
    <property type="match status" value="1"/>
</dbReference>
<dbReference type="PROSITE" id="PS50089">
    <property type="entry name" value="ZF_RING_2"/>
    <property type="match status" value="1"/>
</dbReference>
<dbReference type="GeneID" id="22915658"/>
<keyword evidence="13 15" id="KW-0472">Membrane</keyword>
<dbReference type="SMART" id="SM00744">
    <property type="entry name" value="RINGv"/>
    <property type="match status" value="1"/>
</dbReference>
<feature type="transmembrane region" description="Helical" evidence="15">
    <location>
        <begin position="477"/>
        <end position="498"/>
    </location>
</feature>
<keyword evidence="12 15" id="KW-1133">Transmembrane helix</keyword>
<dbReference type="Pfam" id="PF13639">
    <property type="entry name" value="zf-RING_2"/>
    <property type="match status" value="1"/>
</dbReference>
<keyword evidence="10" id="KW-0833">Ubl conjugation pathway</keyword>
<dbReference type="VEuPathDB" id="CryptoDB:GNI_163570"/>
<keyword evidence="18" id="KW-1185">Reference proteome</keyword>
<feature type="domain" description="RING-type" evidence="16">
    <location>
        <begin position="542"/>
        <end position="584"/>
    </location>
</feature>
<feature type="transmembrane region" description="Helical" evidence="15">
    <location>
        <begin position="289"/>
        <end position="313"/>
    </location>
</feature>
<sequence>MLGGFGESVCGSLVPTAAQVQGEYVGFALWPSNETVVDNSFGARGVSVWRARVEVLKATNKFWETYAARVALATEGDAYSFVARGVRAANARALFLRASHTPERRRPRSWWQRAGEAMLGADATDPAAVADPAAAAEAAAALEDVPGAPESRCHVTGSLARMNAWLEPPTGSGGEPSPPVEGASPFFNRAPDLAGRFVFSEECQPLPATSLSLALRKLDPEYLAEQKLVIGGIVALKAVAEIVLYSRQFTAIQAQPVLLKTSPWMIGLAVLYDAFEAQFFFGVQAQSDMLSVLAMVGVLKVLLVCVVQMRWLILLWKERAMQRQNARGQQGTEAWIADMNKGIRSSAALMVAVLLASSNLFDTYPEPVLLLFATYLLPQIAKNIWCGVRHPLKPWFLSGTALCRSVLPILLWSSRLNKLWKHDSPLPPGLANITSPNPGGGGANLGDAYPPWFMNTPIPAEFMDLFGAIQRRPNTPALAVLTAFLAAQVLLLLLQAWWSPRIFIPHWIADKYLPVVFDYELDVARAAAQRQESEPTCTGVDCVICFTRVKFADYACVVTPCQHFFHKECLLKWMEVKLECPTCRRILPPY</sequence>
<dbReference type="PANTHER" id="PTHR22763">
    <property type="entry name" value="RING ZINC FINGER PROTEIN"/>
    <property type="match status" value="1"/>
</dbReference>
<dbReference type="GO" id="GO:0008270">
    <property type="term" value="F:zinc ion binding"/>
    <property type="evidence" value="ECO:0007669"/>
    <property type="project" value="UniProtKB-KW"/>
</dbReference>
<reference evidence="17" key="1">
    <citation type="submission" date="2013-12" db="EMBL/GenBank/DDBJ databases">
        <authorList>
            <person name="Omoto C.K."/>
            <person name="Sibley D."/>
            <person name="Venepally P."/>
            <person name="Hadjithomas M."/>
            <person name="Karamycheva S."/>
            <person name="Brunk B."/>
            <person name="Roos D."/>
            <person name="Caler E."/>
            <person name="Lorenzi H."/>
        </authorList>
    </citation>
    <scope>NUCLEOTIDE SEQUENCE</scope>
</reference>
<comment type="pathway">
    <text evidence="3">Protein modification; protein ubiquitination.</text>
</comment>
<evidence type="ECO:0000256" key="7">
    <source>
        <dbReference type="ARBA" id="ARBA00022723"/>
    </source>
</evidence>
<evidence type="ECO:0000256" key="12">
    <source>
        <dbReference type="ARBA" id="ARBA00022989"/>
    </source>
</evidence>
<protein>
    <recommendedName>
        <fullName evidence="4">RING-type E3 ubiquitin transferase</fullName>
        <ecNumber evidence="4">2.3.2.27</ecNumber>
    </recommendedName>
</protein>
<evidence type="ECO:0000256" key="9">
    <source>
        <dbReference type="ARBA" id="ARBA00022771"/>
    </source>
</evidence>
<comment type="catalytic activity">
    <reaction evidence="1">
        <text>S-ubiquitinyl-[E2 ubiquitin-conjugating enzyme]-L-cysteine + [acceptor protein]-L-lysine = [E2 ubiquitin-conjugating enzyme]-L-cysteine + N(6)-ubiquitinyl-[acceptor protein]-L-lysine.</text>
        <dbReference type="EC" id="2.3.2.27"/>
    </reaction>
</comment>
<name>A0A023AYA0_GRENI</name>
<dbReference type="AlphaFoldDB" id="A0A023AYA0"/>
<comment type="caution">
    <text evidence="17">The sequence shown here is derived from an EMBL/GenBank/DDBJ whole genome shotgun (WGS) entry which is preliminary data.</text>
</comment>
<dbReference type="SUPFAM" id="SSF57850">
    <property type="entry name" value="RING/U-box"/>
    <property type="match status" value="1"/>
</dbReference>
<dbReference type="Proteomes" id="UP000019763">
    <property type="component" value="Unassembled WGS sequence"/>
</dbReference>
<dbReference type="PANTHER" id="PTHR22763:SF162">
    <property type="entry name" value="TRANSMEMBRANE E3 UBIQUITIN-PROTEIN LIGASE 1"/>
    <property type="match status" value="1"/>
</dbReference>
<dbReference type="EC" id="2.3.2.27" evidence="4"/>
<dbReference type="SMART" id="SM00184">
    <property type="entry name" value="RING"/>
    <property type="match status" value="1"/>
</dbReference>
<evidence type="ECO:0000259" key="16">
    <source>
        <dbReference type="PROSITE" id="PS50089"/>
    </source>
</evidence>
<keyword evidence="5" id="KW-0808">Transferase</keyword>
<dbReference type="EMBL" id="AFNH02001220">
    <property type="protein sequence ID" value="EZG43642.1"/>
    <property type="molecule type" value="Genomic_DNA"/>
</dbReference>
<evidence type="ECO:0000256" key="4">
    <source>
        <dbReference type="ARBA" id="ARBA00012483"/>
    </source>
</evidence>
<keyword evidence="7" id="KW-0479">Metal-binding</keyword>
<evidence type="ECO:0000313" key="17">
    <source>
        <dbReference type="EMBL" id="EZG43642.1"/>
    </source>
</evidence>
<evidence type="ECO:0000313" key="18">
    <source>
        <dbReference type="Proteomes" id="UP000019763"/>
    </source>
</evidence>
<evidence type="ECO:0000256" key="1">
    <source>
        <dbReference type="ARBA" id="ARBA00000900"/>
    </source>
</evidence>
<dbReference type="InterPro" id="IPR001841">
    <property type="entry name" value="Znf_RING"/>
</dbReference>
<comment type="subcellular location">
    <subcellularLocation>
        <location evidence="2">Endomembrane system</location>
        <topology evidence="2">Multi-pass membrane protein</topology>
    </subcellularLocation>
</comment>
<dbReference type="Gene3D" id="3.30.40.10">
    <property type="entry name" value="Zinc/RING finger domain, C3HC4 (zinc finger)"/>
    <property type="match status" value="1"/>
</dbReference>
<dbReference type="GO" id="GO:0061630">
    <property type="term" value="F:ubiquitin protein ligase activity"/>
    <property type="evidence" value="ECO:0007669"/>
    <property type="project" value="UniProtKB-EC"/>
</dbReference>
<evidence type="ECO:0000256" key="2">
    <source>
        <dbReference type="ARBA" id="ARBA00004127"/>
    </source>
</evidence>
<organism evidence="17 18">
    <name type="scientific">Gregarina niphandrodes</name>
    <name type="common">Septate eugregarine</name>
    <dbReference type="NCBI Taxonomy" id="110365"/>
    <lineage>
        <taxon>Eukaryota</taxon>
        <taxon>Sar</taxon>
        <taxon>Alveolata</taxon>
        <taxon>Apicomplexa</taxon>
        <taxon>Conoidasida</taxon>
        <taxon>Gregarinasina</taxon>
        <taxon>Eugregarinorida</taxon>
        <taxon>Gregarinidae</taxon>
        <taxon>Gregarina</taxon>
    </lineage>
</organism>
<dbReference type="RefSeq" id="XP_011133116.1">
    <property type="nucleotide sequence ID" value="XM_011134814.1"/>
</dbReference>
<evidence type="ECO:0000256" key="3">
    <source>
        <dbReference type="ARBA" id="ARBA00004906"/>
    </source>
</evidence>